<dbReference type="AlphaFoldDB" id="A0A8S1S3P8"/>
<organism evidence="2 3">
    <name type="scientific">Paramecium octaurelia</name>
    <dbReference type="NCBI Taxonomy" id="43137"/>
    <lineage>
        <taxon>Eukaryota</taxon>
        <taxon>Sar</taxon>
        <taxon>Alveolata</taxon>
        <taxon>Ciliophora</taxon>
        <taxon>Intramacronucleata</taxon>
        <taxon>Oligohymenophorea</taxon>
        <taxon>Peniculida</taxon>
        <taxon>Parameciidae</taxon>
        <taxon>Paramecium</taxon>
    </lineage>
</organism>
<gene>
    <name evidence="2" type="ORF">POCTA_138.1.T0060043</name>
</gene>
<dbReference type="OMA" id="QFYKDEW"/>
<proteinExistence type="predicted"/>
<feature type="compositionally biased region" description="Basic and acidic residues" evidence="1">
    <location>
        <begin position="107"/>
        <end position="118"/>
    </location>
</feature>
<accession>A0A8S1S3P8</accession>
<evidence type="ECO:0000313" key="2">
    <source>
        <dbReference type="EMBL" id="CAD8134816.1"/>
    </source>
</evidence>
<protein>
    <submittedName>
        <fullName evidence="2">Uncharacterized protein</fullName>
    </submittedName>
</protein>
<feature type="compositionally biased region" description="Polar residues" evidence="1">
    <location>
        <begin position="92"/>
        <end position="106"/>
    </location>
</feature>
<sequence>MKTISENKSFVQHIKQKQDEFKKTLQFPAKKEPLLLQQPNFNSLTSPNQRREQTPNQRKAKIESENSCSPTLFRTPQISLHYEYNKKGAHQRQPSNNRSRNENISTVKERREHNADSVTRDYSKVLEEVMKKYRLLKTELLTKDKEVQKTQFYKDEWLKEKKRNEILQDRNKNLKMKMLKIIELVQQDQLQSNFESEGIIASLQTENKYLRQMLHLYDVTDVSEQLQQLESEQDQEVDYIDNILNVFLGDLRTIEKNRKEKKDNSQLAQFSSLSLTVLNKESSFVDLSEDKLLMEQQ</sequence>
<dbReference type="OrthoDB" id="304234at2759"/>
<dbReference type="Proteomes" id="UP000683925">
    <property type="component" value="Unassembled WGS sequence"/>
</dbReference>
<comment type="caution">
    <text evidence="2">The sequence shown here is derived from an EMBL/GenBank/DDBJ whole genome shotgun (WGS) entry which is preliminary data.</text>
</comment>
<reference evidence="2" key="1">
    <citation type="submission" date="2021-01" db="EMBL/GenBank/DDBJ databases">
        <authorList>
            <consortium name="Genoscope - CEA"/>
            <person name="William W."/>
        </authorList>
    </citation>
    <scope>NUCLEOTIDE SEQUENCE</scope>
</reference>
<feature type="region of interest" description="Disordered" evidence="1">
    <location>
        <begin position="86"/>
        <end position="118"/>
    </location>
</feature>
<keyword evidence="3" id="KW-1185">Reference proteome</keyword>
<name>A0A8S1S3P8_PAROT</name>
<evidence type="ECO:0000313" key="3">
    <source>
        <dbReference type="Proteomes" id="UP000683925"/>
    </source>
</evidence>
<dbReference type="EMBL" id="CAJJDP010000005">
    <property type="protein sequence ID" value="CAD8134816.1"/>
    <property type="molecule type" value="Genomic_DNA"/>
</dbReference>
<evidence type="ECO:0000256" key="1">
    <source>
        <dbReference type="SAM" id="MobiDB-lite"/>
    </source>
</evidence>
<feature type="region of interest" description="Disordered" evidence="1">
    <location>
        <begin position="30"/>
        <end position="71"/>
    </location>
</feature>
<feature type="compositionally biased region" description="Polar residues" evidence="1">
    <location>
        <begin position="37"/>
        <end position="48"/>
    </location>
</feature>